<dbReference type="RefSeq" id="WP_043873925.1">
    <property type="nucleotide sequence ID" value="NZ_CCVW01000002.1"/>
</dbReference>
<keyword evidence="2" id="KW-1185">Reference proteome</keyword>
<proteinExistence type="predicted"/>
<dbReference type="EMBL" id="CCSB01000002">
    <property type="protein sequence ID" value="CDZ77380.1"/>
    <property type="molecule type" value="Genomic_DNA"/>
</dbReference>
<name>A0A078KSF1_9GAMM</name>
<evidence type="ECO:0000313" key="2">
    <source>
        <dbReference type="Proteomes" id="UP000044071"/>
    </source>
</evidence>
<protein>
    <submittedName>
        <fullName evidence="1">Uncharacterized protein</fullName>
    </submittedName>
</protein>
<reference evidence="1 2" key="1">
    <citation type="submission" date="2014-06" db="EMBL/GenBank/DDBJ databases">
        <authorList>
            <person name="Urmite Genomes Urmite Genomes"/>
        </authorList>
    </citation>
    <scope>NUCLEOTIDE SEQUENCE [LARGE SCALE GENOMIC DNA]</scope>
</reference>
<accession>A0A078KSF1</accession>
<evidence type="ECO:0000313" key="1">
    <source>
        <dbReference type="EMBL" id="CDZ77380.1"/>
    </source>
</evidence>
<sequence>MAARPEDLLSKEEYETRALRVKEVEVNALQVKGYEVSDLQDLLAGVKKIQKLYLATEALANSPSALDQGYTFDKLLTQPRLLDELVSKASTLMGLSFFVSEASFKARCGVSKDTAKEILANIEAIRQYQHNSLSLSSKISRKIMGLPDPAIVFQSSKSMSDARKLPLQQFETSLDAYEKNLDKLLPEASSLTPK</sequence>
<dbReference type="Proteomes" id="UP000044071">
    <property type="component" value="Unassembled WGS sequence"/>
</dbReference>
<dbReference type="AlphaFoldDB" id="A0A078KSF1"/>
<organism evidence="1 2">
    <name type="scientific">Legionella massiliensis</name>
    <dbReference type="NCBI Taxonomy" id="1034943"/>
    <lineage>
        <taxon>Bacteria</taxon>
        <taxon>Pseudomonadati</taxon>
        <taxon>Pseudomonadota</taxon>
        <taxon>Gammaproteobacteria</taxon>
        <taxon>Legionellales</taxon>
        <taxon>Legionellaceae</taxon>
        <taxon>Legionella</taxon>
    </lineage>
</organism>
<gene>
    <name evidence="1" type="ORF">BN59_01663</name>
</gene>